<evidence type="ECO:0000313" key="1">
    <source>
        <dbReference type="Proteomes" id="UP000887574"/>
    </source>
</evidence>
<organism evidence="1 2">
    <name type="scientific">Ditylenchus dipsaci</name>
    <dbReference type="NCBI Taxonomy" id="166011"/>
    <lineage>
        <taxon>Eukaryota</taxon>
        <taxon>Metazoa</taxon>
        <taxon>Ecdysozoa</taxon>
        <taxon>Nematoda</taxon>
        <taxon>Chromadorea</taxon>
        <taxon>Rhabditida</taxon>
        <taxon>Tylenchina</taxon>
        <taxon>Tylenchomorpha</taxon>
        <taxon>Sphaerularioidea</taxon>
        <taxon>Anguinidae</taxon>
        <taxon>Anguininae</taxon>
        <taxon>Ditylenchus</taxon>
    </lineage>
</organism>
<sequence length="136" mass="14910">MDWSLMSTTSSNTSNNPLMDHSFISSTSSSGLLHGYGDMTDLMMNSNTTYIVENRLDEDDEDEEIHQRINGMPENLLGQSVIMDGPTLDSAAFGLPIIGDSSEEDEELSTPMVEIIKDIWNGSSPQDVLKPQPRAG</sequence>
<keyword evidence="1" id="KW-1185">Reference proteome</keyword>
<dbReference type="AlphaFoldDB" id="A0A915DPT3"/>
<accession>A0A915DPT3</accession>
<proteinExistence type="predicted"/>
<name>A0A915DPT3_9BILA</name>
<reference evidence="2" key="1">
    <citation type="submission" date="2022-11" db="UniProtKB">
        <authorList>
            <consortium name="WormBaseParasite"/>
        </authorList>
    </citation>
    <scope>IDENTIFICATION</scope>
</reference>
<dbReference type="WBParaSite" id="jg22351">
    <property type="protein sequence ID" value="jg22351"/>
    <property type="gene ID" value="jg22351"/>
</dbReference>
<protein>
    <submittedName>
        <fullName evidence="2">Uncharacterized protein</fullName>
    </submittedName>
</protein>
<evidence type="ECO:0000313" key="2">
    <source>
        <dbReference type="WBParaSite" id="jg22351"/>
    </source>
</evidence>
<dbReference type="Proteomes" id="UP000887574">
    <property type="component" value="Unplaced"/>
</dbReference>